<evidence type="ECO:0000259" key="3">
    <source>
        <dbReference type="PROSITE" id="PS50943"/>
    </source>
</evidence>
<sequence>MRLGQKIAALRKKNHLSQEALAEKMNVSRQAVSKWESEQSIPDIEKIVALSELFGVTTDYLLKSGTPSFELNHKDNNLTEELPILSDQQEQGYLTAAQKSASLRALAISLIICSPAILCFSTALAIMLDLGNLTIQLTGLGLVIAALAVAFGLLVYGWLNMREFKFLKKQNFNLAKEKAKLTPRMQNFRHTNTKYIVLASVLAVLSIMPPMIASENNSDGLGEAIAWGITWLLLSVACYYFSSYLFQQNSFTILTKHKRRLPAQLRRLYVYGSWLYALAVIGIYYIISRFEPCRSSGPNFIYLSTFIYILFTYFFIKEKAE</sequence>
<accession>A0A7H9E7I9</accession>
<protein>
    <submittedName>
        <fullName evidence="4">Helix-turn-helix domain-containing protein</fullName>
    </submittedName>
</protein>
<feature type="transmembrane region" description="Helical" evidence="2">
    <location>
        <begin position="195"/>
        <end position="212"/>
    </location>
</feature>
<feature type="transmembrane region" description="Helical" evidence="2">
    <location>
        <begin position="224"/>
        <end position="247"/>
    </location>
</feature>
<feature type="domain" description="HTH cro/C1-type" evidence="3">
    <location>
        <begin position="7"/>
        <end position="61"/>
    </location>
</feature>
<dbReference type="Pfam" id="PF01381">
    <property type="entry name" value="HTH_3"/>
    <property type="match status" value="1"/>
</dbReference>
<name>A0A7H9E7I9_9LACO</name>
<dbReference type="InterPro" id="IPR010982">
    <property type="entry name" value="Lambda_DNA-bd_dom_sf"/>
</dbReference>
<evidence type="ECO:0000256" key="2">
    <source>
        <dbReference type="SAM" id="Phobius"/>
    </source>
</evidence>
<dbReference type="PANTHER" id="PTHR46558">
    <property type="entry name" value="TRACRIPTIONAL REGULATORY PROTEIN-RELATED-RELATED"/>
    <property type="match status" value="1"/>
</dbReference>
<proteinExistence type="predicted"/>
<dbReference type="PANTHER" id="PTHR46558:SF13">
    <property type="entry name" value="HTH-TYPE TRANSCRIPTIONAL REGULATOR IMMR"/>
    <property type="match status" value="1"/>
</dbReference>
<feature type="transmembrane region" description="Helical" evidence="2">
    <location>
        <begin position="140"/>
        <end position="159"/>
    </location>
</feature>
<dbReference type="InterPro" id="IPR001387">
    <property type="entry name" value="Cro/C1-type_HTH"/>
</dbReference>
<dbReference type="CDD" id="cd00093">
    <property type="entry name" value="HTH_XRE"/>
    <property type="match status" value="1"/>
</dbReference>
<dbReference type="AlphaFoldDB" id="A0A7H9E7I9"/>
<dbReference type="GO" id="GO:0003677">
    <property type="term" value="F:DNA binding"/>
    <property type="evidence" value="ECO:0007669"/>
    <property type="project" value="UniProtKB-KW"/>
</dbReference>
<organism evidence="4 5">
    <name type="scientific">Lactobacillus crispatus</name>
    <dbReference type="NCBI Taxonomy" id="47770"/>
    <lineage>
        <taxon>Bacteria</taxon>
        <taxon>Bacillati</taxon>
        <taxon>Bacillota</taxon>
        <taxon>Bacilli</taxon>
        <taxon>Lactobacillales</taxon>
        <taxon>Lactobacillaceae</taxon>
        <taxon>Lactobacillus</taxon>
    </lineage>
</organism>
<reference evidence="4 5" key="1">
    <citation type="submission" date="2020-01" db="EMBL/GenBank/DDBJ databases">
        <title>Complete and circular genome sequences of six lactobacillus isolates from horses.</title>
        <authorList>
            <person name="Hassan H.M."/>
        </authorList>
    </citation>
    <scope>NUCLEOTIDE SEQUENCE [LARGE SCALE GENOMIC DNA]</scope>
    <source>
        <strain evidence="4 5">1D</strain>
    </source>
</reference>
<feature type="transmembrane region" description="Helical" evidence="2">
    <location>
        <begin position="105"/>
        <end position="128"/>
    </location>
</feature>
<keyword evidence="1" id="KW-0238">DNA-binding</keyword>
<dbReference type="Proteomes" id="UP000510660">
    <property type="component" value="Chromosome"/>
</dbReference>
<dbReference type="SMART" id="SM00530">
    <property type="entry name" value="HTH_XRE"/>
    <property type="match status" value="1"/>
</dbReference>
<keyword evidence="2" id="KW-1133">Transmembrane helix</keyword>
<dbReference type="RefSeq" id="WP_180861443.1">
    <property type="nucleotide sequence ID" value="NZ_CP047415.1"/>
</dbReference>
<dbReference type="SUPFAM" id="SSF47413">
    <property type="entry name" value="lambda repressor-like DNA-binding domains"/>
    <property type="match status" value="1"/>
</dbReference>
<feature type="transmembrane region" description="Helical" evidence="2">
    <location>
        <begin position="299"/>
        <end position="316"/>
    </location>
</feature>
<dbReference type="PROSITE" id="PS50943">
    <property type="entry name" value="HTH_CROC1"/>
    <property type="match status" value="1"/>
</dbReference>
<evidence type="ECO:0000313" key="5">
    <source>
        <dbReference type="Proteomes" id="UP000510660"/>
    </source>
</evidence>
<evidence type="ECO:0000256" key="1">
    <source>
        <dbReference type="ARBA" id="ARBA00023125"/>
    </source>
</evidence>
<dbReference type="EMBL" id="CP047415">
    <property type="protein sequence ID" value="QLL73132.1"/>
    <property type="molecule type" value="Genomic_DNA"/>
</dbReference>
<keyword evidence="2" id="KW-0472">Membrane</keyword>
<gene>
    <name evidence="4" type="ORF">GTO85_01280</name>
</gene>
<dbReference type="Gene3D" id="1.10.260.40">
    <property type="entry name" value="lambda repressor-like DNA-binding domains"/>
    <property type="match status" value="1"/>
</dbReference>
<keyword evidence="2" id="KW-0812">Transmembrane</keyword>
<evidence type="ECO:0000313" key="4">
    <source>
        <dbReference type="EMBL" id="QLL73132.1"/>
    </source>
</evidence>
<feature type="transmembrane region" description="Helical" evidence="2">
    <location>
        <begin position="268"/>
        <end position="287"/>
    </location>
</feature>